<sequence length="76" mass="8926">MDNLHNVFVDSLNKKIEDNPEIADEIDISELIYKVTPDVVRLIKASLLEKSTEMLKERRKLSEGFIQRNIERWAKV</sequence>
<proteinExistence type="predicted"/>
<evidence type="ECO:0000313" key="2">
    <source>
        <dbReference type="Proteomes" id="UP000631300"/>
    </source>
</evidence>
<evidence type="ECO:0000313" key="1">
    <source>
        <dbReference type="EMBL" id="GGW79016.1"/>
    </source>
</evidence>
<dbReference type="Proteomes" id="UP000631300">
    <property type="component" value="Unassembled WGS sequence"/>
</dbReference>
<accession>A0A918MWK8</accession>
<dbReference type="EMBL" id="BMXP01000002">
    <property type="protein sequence ID" value="GGW79016.1"/>
    <property type="molecule type" value="Genomic_DNA"/>
</dbReference>
<protein>
    <submittedName>
        <fullName evidence="1">Uncharacterized protein</fullName>
    </submittedName>
</protein>
<dbReference type="RefSeq" id="WP_189403964.1">
    <property type="nucleotide sequence ID" value="NZ_BMXP01000002.1"/>
</dbReference>
<keyword evidence="2" id="KW-1185">Reference proteome</keyword>
<comment type="caution">
    <text evidence="1">The sequence shown here is derived from an EMBL/GenBank/DDBJ whole genome shotgun (WGS) entry which is preliminary data.</text>
</comment>
<dbReference type="AlphaFoldDB" id="A0A918MWK8"/>
<reference evidence="1" key="2">
    <citation type="submission" date="2020-09" db="EMBL/GenBank/DDBJ databases">
        <authorList>
            <person name="Sun Q."/>
            <person name="Kim S."/>
        </authorList>
    </citation>
    <scope>NUCLEOTIDE SEQUENCE</scope>
    <source>
        <strain evidence="1">KCTC 22164</strain>
    </source>
</reference>
<name>A0A918MWK8_9ALTE</name>
<gene>
    <name evidence="1" type="ORF">GCM10007391_09610</name>
</gene>
<organism evidence="1 2">
    <name type="scientific">Alteromonas halophila</name>
    <dbReference type="NCBI Taxonomy" id="516698"/>
    <lineage>
        <taxon>Bacteria</taxon>
        <taxon>Pseudomonadati</taxon>
        <taxon>Pseudomonadota</taxon>
        <taxon>Gammaproteobacteria</taxon>
        <taxon>Alteromonadales</taxon>
        <taxon>Alteromonadaceae</taxon>
        <taxon>Alteromonas/Salinimonas group</taxon>
        <taxon>Alteromonas</taxon>
    </lineage>
</organism>
<reference evidence="1" key="1">
    <citation type="journal article" date="2014" name="Int. J. Syst. Evol. Microbiol.">
        <title>Complete genome sequence of Corynebacterium casei LMG S-19264T (=DSM 44701T), isolated from a smear-ripened cheese.</title>
        <authorList>
            <consortium name="US DOE Joint Genome Institute (JGI-PGF)"/>
            <person name="Walter F."/>
            <person name="Albersmeier A."/>
            <person name="Kalinowski J."/>
            <person name="Ruckert C."/>
        </authorList>
    </citation>
    <scope>NUCLEOTIDE SEQUENCE</scope>
    <source>
        <strain evidence="1">KCTC 22164</strain>
    </source>
</reference>